<keyword evidence="2" id="KW-1185">Reference proteome</keyword>
<sequence length="75" mass="8094">MGRMVQLADDGAKLAALSAQAIPQGTHGREQSGGFLPVSLLLALNEAEITINARAYRSGRMLCNRIRILSHPRIP</sequence>
<comment type="caution">
    <text evidence="1">The sequence shown here is derived from an EMBL/GenBank/DDBJ whole genome shotgun (WGS) entry which is preliminary data.</text>
</comment>
<dbReference type="EMBL" id="CANL01000017">
    <property type="protein sequence ID" value="CCM63496.1"/>
    <property type="molecule type" value="Genomic_DNA"/>
</dbReference>
<reference evidence="1 2" key="1">
    <citation type="journal article" date="2013" name="ISME J.">
        <title>Metabolic model for the filamentous 'Candidatus Microthrix parvicella' based on genomic and metagenomic analyses.</title>
        <authorList>
            <person name="Jon McIlroy S."/>
            <person name="Kristiansen R."/>
            <person name="Albertsen M."/>
            <person name="Michael Karst S."/>
            <person name="Rossetti S."/>
            <person name="Lund Nielsen J."/>
            <person name="Tandoi V."/>
            <person name="James Seviour R."/>
            <person name="Nielsen P.H."/>
        </authorList>
    </citation>
    <scope>NUCLEOTIDE SEQUENCE [LARGE SCALE GENOMIC DNA]</scope>
    <source>
        <strain evidence="1 2">RN1</strain>
    </source>
</reference>
<name>R4Z2I1_9ACTN</name>
<accession>R4Z2I1</accession>
<protein>
    <submittedName>
        <fullName evidence="1">Uncharacterized protein</fullName>
    </submittedName>
</protein>
<dbReference type="AlphaFoldDB" id="R4Z2I1"/>
<gene>
    <name evidence="1" type="ORF">BN381_240003</name>
</gene>
<dbReference type="HOGENOM" id="CLU_2664266_0_0_11"/>
<evidence type="ECO:0000313" key="1">
    <source>
        <dbReference type="EMBL" id="CCM63496.1"/>
    </source>
</evidence>
<dbReference type="STRING" id="1229780.BN381_240003"/>
<evidence type="ECO:0000313" key="2">
    <source>
        <dbReference type="Proteomes" id="UP000018291"/>
    </source>
</evidence>
<dbReference type="Proteomes" id="UP000018291">
    <property type="component" value="Unassembled WGS sequence"/>
</dbReference>
<organism evidence="1 2">
    <name type="scientific">Candidatus Neomicrothrix parvicella RN1</name>
    <dbReference type="NCBI Taxonomy" id="1229780"/>
    <lineage>
        <taxon>Bacteria</taxon>
        <taxon>Bacillati</taxon>
        <taxon>Actinomycetota</taxon>
        <taxon>Acidimicrobiia</taxon>
        <taxon>Acidimicrobiales</taxon>
        <taxon>Microthrixaceae</taxon>
        <taxon>Candidatus Neomicrothrix</taxon>
    </lineage>
</organism>
<proteinExistence type="predicted"/>